<dbReference type="AlphaFoldDB" id="K0IFL0"/>
<dbReference type="BioCyc" id="CNIT1237085:G1324-673-MONOMER"/>
<dbReference type="InterPro" id="IPR045865">
    <property type="entry name" value="ACT-like_dom_sf"/>
</dbReference>
<dbReference type="PANTHER" id="PTHR34719">
    <property type="entry name" value="NICKEL-RESPONSIVE REGULATOR"/>
    <property type="match status" value="1"/>
</dbReference>
<sequence>MSLPPGLLSEFDKSMKKAGFSDRSKAIQTALHSFIDQNDWDKGEDSRNGAGAIMMLYDNHAYSHDDAGTHIQHRYSDIISATTHMHLDHDNCLETIMVRGEIRKIKELAKSLSENRGIKSLKVHFVAII</sequence>
<dbReference type="InterPro" id="IPR010985">
    <property type="entry name" value="Ribbon_hlx_hlx"/>
</dbReference>
<keyword evidence="5 6" id="KW-0804">Transcription</keyword>
<feature type="binding site" evidence="6">
    <location>
        <position position="73"/>
    </location>
    <ligand>
        <name>Ni(2+)</name>
        <dbReference type="ChEBI" id="CHEBI:49786"/>
    </ligand>
</feature>
<dbReference type="GO" id="GO:0016151">
    <property type="term" value="F:nickel cation binding"/>
    <property type="evidence" value="ECO:0007669"/>
    <property type="project" value="UniProtKB-UniRule"/>
</dbReference>
<dbReference type="InterPro" id="IPR022988">
    <property type="entry name" value="Ni_resp_reg_NikR"/>
</dbReference>
<dbReference type="HAMAP" id="MF_00476">
    <property type="entry name" value="NikR"/>
    <property type="match status" value="1"/>
</dbReference>
<dbReference type="InterPro" id="IPR027271">
    <property type="entry name" value="Acetolactate_synth/TF_NikR_C"/>
</dbReference>
<dbReference type="InterPro" id="IPR014864">
    <property type="entry name" value="TF_NikR_Ni-bd_C"/>
</dbReference>
<accession>K0IFL0</accession>
<dbReference type="EMBL" id="CP002408">
    <property type="protein sequence ID" value="AFU57618.1"/>
    <property type="molecule type" value="Genomic_DNA"/>
</dbReference>
<dbReference type="PANTHER" id="PTHR34719:SF2">
    <property type="entry name" value="NICKEL-RESPONSIVE REGULATOR"/>
    <property type="match status" value="1"/>
</dbReference>
<feature type="domain" description="Transcription factor NikR nickel binding C-terminal" evidence="7">
    <location>
        <begin position="50"/>
        <end position="125"/>
    </location>
</feature>
<feature type="binding site" evidence="6">
    <location>
        <position position="92"/>
    </location>
    <ligand>
        <name>Ni(2+)</name>
        <dbReference type="ChEBI" id="CHEBI:49786"/>
    </ligand>
</feature>
<dbReference type="KEGG" id="nga:Ngar_c06750"/>
<dbReference type="SUPFAM" id="SSF47598">
    <property type="entry name" value="Ribbon-helix-helix"/>
    <property type="match status" value="1"/>
</dbReference>
<dbReference type="GO" id="GO:0003677">
    <property type="term" value="F:DNA binding"/>
    <property type="evidence" value="ECO:0007669"/>
    <property type="project" value="UniProtKB-KW"/>
</dbReference>
<feature type="binding site" evidence="6">
    <location>
        <position position="86"/>
    </location>
    <ligand>
        <name>Ni(2+)</name>
        <dbReference type="ChEBI" id="CHEBI:49786"/>
    </ligand>
</feature>
<dbReference type="SUPFAM" id="SSF55021">
    <property type="entry name" value="ACT-like"/>
    <property type="match status" value="1"/>
</dbReference>
<keyword evidence="1 6" id="KW-0533">Nickel</keyword>
<evidence type="ECO:0000256" key="2">
    <source>
        <dbReference type="ARBA" id="ARBA00022723"/>
    </source>
</evidence>
<comment type="similarity">
    <text evidence="6">Belongs to the transcriptional regulatory CopG/NikR family.</text>
</comment>
<evidence type="ECO:0000256" key="3">
    <source>
        <dbReference type="ARBA" id="ARBA00023015"/>
    </source>
</evidence>
<reference evidence="8 9" key="1">
    <citation type="journal article" date="2012" name="Environ. Microbiol.">
        <title>The genome of the ammonia-oxidizing Candidatus Nitrososphaera gargensis: insights into metabolic versatility and environmental adaptations.</title>
        <authorList>
            <person name="Spang A."/>
            <person name="Poehlein A."/>
            <person name="Offre P."/>
            <person name="Zumbragel S."/>
            <person name="Haider S."/>
            <person name="Rychlik N."/>
            <person name="Nowka B."/>
            <person name="Schmeisser C."/>
            <person name="Lebedeva E.V."/>
            <person name="Rattei T."/>
            <person name="Bohm C."/>
            <person name="Schmid M."/>
            <person name="Galushko A."/>
            <person name="Hatzenpichler R."/>
            <person name="Weinmaier T."/>
            <person name="Daniel R."/>
            <person name="Schleper C."/>
            <person name="Spieck E."/>
            <person name="Streit W."/>
            <person name="Wagner M."/>
        </authorList>
    </citation>
    <scope>NUCLEOTIDE SEQUENCE [LARGE SCALE GENOMIC DNA]</scope>
    <source>
        <strain evidence="9">Ga9.2</strain>
    </source>
</reference>
<comment type="function">
    <text evidence="6">Transcriptional regulator.</text>
</comment>
<keyword evidence="2 6" id="KW-0479">Metal-binding</keyword>
<dbReference type="Pfam" id="PF08753">
    <property type="entry name" value="NikR_C"/>
    <property type="match status" value="1"/>
</dbReference>
<dbReference type="InterPro" id="IPR050192">
    <property type="entry name" value="CopG/NikR_regulator"/>
</dbReference>
<protein>
    <recommendedName>
        <fullName evidence="6">Putative nickel-responsive regulator</fullName>
    </recommendedName>
</protein>
<comment type="cofactor">
    <cofactor evidence="6">
        <name>Ni(2+)</name>
        <dbReference type="ChEBI" id="CHEBI:49786"/>
    </cofactor>
    <text evidence="6">Binds 1 nickel ion per subunit.</text>
</comment>
<dbReference type="Proteomes" id="UP000008037">
    <property type="component" value="Chromosome"/>
</dbReference>
<dbReference type="HOGENOM" id="CLU_113319_1_2_2"/>
<dbReference type="InParanoid" id="K0IFL0"/>
<organism evidence="8 9">
    <name type="scientific">Nitrososphaera gargensis (strain Ga9.2)</name>
    <dbReference type="NCBI Taxonomy" id="1237085"/>
    <lineage>
        <taxon>Archaea</taxon>
        <taxon>Nitrososphaerota</taxon>
        <taxon>Nitrososphaeria</taxon>
        <taxon>Nitrososphaerales</taxon>
        <taxon>Nitrososphaeraceae</taxon>
        <taxon>Nitrososphaera</taxon>
    </lineage>
</organism>
<keyword evidence="3 6" id="KW-0805">Transcription regulation</keyword>
<feature type="binding site" evidence="6">
    <location>
        <position position="84"/>
    </location>
    <ligand>
        <name>Ni(2+)</name>
        <dbReference type="ChEBI" id="CHEBI:49786"/>
    </ligand>
</feature>
<dbReference type="GO" id="GO:0003700">
    <property type="term" value="F:DNA-binding transcription factor activity"/>
    <property type="evidence" value="ECO:0007669"/>
    <property type="project" value="UniProtKB-UniRule"/>
</dbReference>
<evidence type="ECO:0000256" key="1">
    <source>
        <dbReference type="ARBA" id="ARBA00022596"/>
    </source>
</evidence>
<gene>
    <name evidence="8" type="ordered locus">Ngar_c06750</name>
</gene>
<evidence type="ECO:0000256" key="4">
    <source>
        <dbReference type="ARBA" id="ARBA00023125"/>
    </source>
</evidence>
<name>K0IFL0_NITGG</name>
<evidence type="ECO:0000256" key="6">
    <source>
        <dbReference type="HAMAP-Rule" id="MF_00476"/>
    </source>
</evidence>
<evidence type="ECO:0000259" key="7">
    <source>
        <dbReference type="Pfam" id="PF08753"/>
    </source>
</evidence>
<evidence type="ECO:0000313" key="8">
    <source>
        <dbReference type="EMBL" id="AFU57618.1"/>
    </source>
</evidence>
<dbReference type="Gene3D" id="3.30.70.1150">
    <property type="entry name" value="ACT-like. Chain A, domain 2"/>
    <property type="match status" value="1"/>
</dbReference>
<dbReference type="InterPro" id="IPR013321">
    <property type="entry name" value="Arc_rbn_hlx_hlx"/>
</dbReference>
<dbReference type="GO" id="GO:0010045">
    <property type="term" value="P:response to nickel cation"/>
    <property type="evidence" value="ECO:0007669"/>
    <property type="project" value="InterPro"/>
</dbReference>
<keyword evidence="9" id="KW-1185">Reference proteome</keyword>
<proteinExistence type="inferred from homology"/>
<dbReference type="CDD" id="cd22231">
    <property type="entry name" value="RHH_NikR_HicB-like"/>
    <property type="match status" value="1"/>
</dbReference>
<dbReference type="Gene3D" id="1.10.1220.10">
    <property type="entry name" value="Met repressor-like"/>
    <property type="match status" value="1"/>
</dbReference>
<keyword evidence="4 6" id="KW-0238">DNA-binding</keyword>
<evidence type="ECO:0000313" key="9">
    <source>
        <dbReference type="Proteomes" id="UP000008037"/>
    </source>
</evidence>
<evidence type="ECO:0000256" key="5">
    <source>
        <dbReference type="ARBA" id="ARBA00023163"/>
    </source>
</evidence>
<dbReference type="NCBIfam" id="NF002169">
    <property type="entry name" value="PRK01002.1"/>
    <property type="match status" value="1"/>
</dbReference>